<reference evidence="1" key="1">
    <citation type="journal article" date="2015" name="Nature">
        <title>Complex archaea that bridge the gap between prokaryotes and eukaryotes.</title>
        <authorList>
            <person name="Spang A."/>
            <person name="Saw J.H."/>
            <person name="Jorgensen S.L."/>
            <person name="Zaremba-Niedzwiedzka K."/>
            <person name="Martijn J."/>
            <person name="Lind A.E."/>
            <person name="van Eijk R."/>
            <person name="Schleper C."/>
            <person name="Guy L."/>
            <person name="Ettema T.J."/>
        </authorList>
    </citation>
    <scope>NUCLEOTIDE SEQUENCE</scope>
</reference>
<dbReference type="AlphaFoldDB" id="A0A0F9HTK2"/>
<dbReference type="EMBL" id="LAZR01014215">
    <property type="protein sequence ID" value="KKM18477.1"/>
    <property type="molecule type" value="Genomic_DNA"/>
</dbReference>
<name>A0A0F9HTK2_9ZZZZ</name>
<accession>A0A0F9HTK2</accession>
<organism evidence="1">
    <name type="scientific">marine sediment metagenome</name>
    <dbReference type="NCBI Taxonomy" id="412755"/>
    <lineage>
        <taxon>unclassified sequences</taxon>
        <taxon>metagenomes</taxon>
        <taxon>ecological metagenomes</taxon>
    </lineage>
</organism>
<protein>
    <submittedName>
        <fullName evidence="1">Uncharacterized protein</fullName>
    </submittedName>
</protein>
<comment type="caution">
    <text evidence="1">The sequence shown here is derived from an EMBL/GenBank/DDBJ whole genome shotgun (WGS) entry which is preliminary data.</text>
</comment>
<gene>
    <name evidence="1" type="ORF">LCGC14_1665360</name>
</gene>
<sequence>MGVDYYAYAIIGLRIPRDKIIGTVTKHKNLCKCDPQTEQMGEEKFCDKCGKLLDHTYKGDDPKFGVGMWEIQEKGLKGWPVVSDGDYGNYFYIGIRKAYYADYKPVGIRDTGLLVKLENKFKMDMEKLGLWDPDAYGLWSVLQVSC</sequence>
<evidence type="ECO:0000313" key="1">
    <source>
        <dbReference type="EMBL" id="KKM18477.1"/>
    </source>
</evidence>
<proteinExistence type="predicted"/>